<organism evidence="2 3">
    <name type="scientific">Roseomonas marmotae</name>
    <dbReference type="NCBI Taxonomy" id="2768161"/>
    <lineage>
        <taxon>Bacteria</taxon>
        <taxon>Pseudomonadati</taxon>
        <taxon>Pseudomonadota</taxon>
        <taxon>Alphaproteobacteria</taxon>
        <taxon>Acetobacterales</taxon>
        <taxon>Roseomonadaceae</taxon>
        <taxon>Roseomonas</taxon>
    </lineage>
</organism>
<dbReference type="RefSeq" id="WP_207445898.1">
    <property type="nucleotide sequence ID" value="NZ_CP061091.1"/>
</dbReference>
<feature type="signal peptide" evidence="1">
    <location>
        <begin position="1"/>
        <end position="25"/>
    </location>
</feature>
<evidence type="ECO:0000313" key="2">
    <source>
        <dbReference type="EMBL" id="MBO1074303.1"/>
    </source>
</evidence>
<evidence type="ECO:0000313" key="3">
    <source>
        <dbReference type="Proteomes" id="UP001518990"/>
    </source>
</evidence>
<gene>
    <name evidence="2" type="ORF">IAI60_06760</name>
</gene>
<dbReference type="Pfam" id="PF19649">
    <property type="entry name" value="DUF6152"/>
    <property type="match status" value="1"/>
</dbReference>
<dbReference type="Proteomes" id="UP001518990">
    <property type="component" value="Unassembled WGS sequence"/>
</dbReference>
<proteinExistence type="predicted"/>
<accession>A0ABS3KA19</accession>
<dbReference type="EMBL" id="JACTNF010000005">
    <property type="protein sequence ID" value="MBO1074303.1"/>
    <property type="molecule type" value="Genomic_DNA"/>
</dbReference>
<evidence type="ECO:0008006" key="4">
    <source>
        <dbReference type="Google" id="ProtNLM"/>
    </source>
</evidence>
<feature type="chain" id="PRO_5046306808" description="NirD/YgiW/YdeI family stress tolerance protein" evidence="1">
    <location>
        <begin position="26"/>
        <end position="128"/>
    </location>
</feature>
<comment type="caution">
    <text evidence="2">The sequence shown here is derived from an EMBL/GenBank/DDBJ whole genome shotgun (WGS) entry which is preliminary data.</text>
</comment>
<reference evidence="2 3" key="1">
    <citation type="submission" date="2020-09" db="EMBL/GenBank/DDBJ databases">
        <title>Roseomonas.</title>
        <authorList>
            <person name="Zhu W."/>
        </authorList>
    </citation>
    <scope>NUCLEOTIDE SEQUENCE [LARGE SCALE GENOMIC DNA]</scope>
    <source>
        <strain evidence="2 3">1311</strain>
    </source>
</reference>
<keyword evidence="1" id="KW-0732">Signal</keyword>
<protein>
    <recommendedName>
        <fullName evidence="4">NirD/YgiW/YdeI family stress tolerance protein</fullName>
    </recommendedName>
</protein>
<evidence type="ECO:0000256" key="1">
    <source>
        <dbReference type="SAM" id="SignalP"/>
    </source>
</evidence>
<sequence length="128" mass="13818">MTLLARRLVLTAAATGLFAGGTASAHHGWSWAEDEQITLQGQVQAVSMAPPHPTLRVRAADGQLWQIDLGNPGQTQRSGFTAETVKPGDAITILGNRSREAGARHMKAVRVTVADRNFDMYPERIGSR</sequence>
<name>A0ABS3KA19_9PROT</name>
<dbReference type="InterPro" id="IPR046150">
    <property type="entry name" value="DUF6152"/>
</dbReference>
<keyword evidence="3" id="KW-1185">Reference proteome</keyword>